<dbReference type="OrthoDB" id="9799921at2"/>
<proteinExistence type="predicted"/>
<keyword evidence="2" id="KW-1185">Reference proteome</keyword>
<name>A0A4R0NKF5_9SPHI</name>
<organism evidence="1 2">
    <name type="scientific">Pedobacter psychroterrae</name>
    <dbReference type="NCBI Taxonomy" id="2530453"/>
    <lineage>
        <taxon>Bacteria</taxon>
        <taxon>Pseudomonadati</taxon>
        <taxon>Bacteroidota</taxon>
        <taxon>Sphingobacteriia</taxon>
        <taxon>Sphingobacteriales</taxon>
        <taxon>Sphingobacteriaceae</taxon>
        <taxon>Pedobacter</taxon>
    </lineage>
</organism>
<evidence type="ECO:0000313" key="2">
    <source>
        <dbReference type="Proteomes" id="UP000293347"/>
    </source>
</evidence>
<dbReference type="Proteomes" id="UP000293347">
    <property type="component" value="Unassembled WGS sequence"/>
</dbReference>
<dbReference type="AlphaFoldDB" id="A0A4R0NKF5"/>
<evidence type="ECO:0000313" key="1">
    <source>
        <dbReference type="EMBL" id="TCC99972.1"/>
    </source>
</evidence>
<dbReference type="Gene3D" id="3.40.470.10">
    <property type="entry name" value="Uracil-DNA glycosylase-like domain"/>
    <property type="match status" value="1"/>
</dbReference>
<dbReference type="InterPro" id="IPR036895">
    <property type="entry name" value="Uracil-DNA_glycosylase-like_sf"/>
</dbReference>
<sequence length="229" mass="26187">MACTHKFYGHHAHLAGKNGLLPKWKAKTLIIGTFNPEQSWHLTNSAEYYYGRVRNYFWKVLPRFAGLDAIPHADVPTQLTFLERNQIAVSDLLVSINDADLNNQEHVARIKTVLDDKIELFNQFTWNTDPILDFIAKQGVEAVYFTKLGKVGTVNPKENTFEAQIRKIENCCINKKIPTYRLHTPSGQGLGPGSPRDHKLIHRWYDDNGAKQFPFLSANFSKLDFPFSN</sequence>
<dbReference type="EMBL" id="SJSL01000005">
    <property type="protein sequence ID" value="TCC99972.1"/>
    <property type="molecule type" value="Genomic_DNA"/>
</dbReference>
<dbReference type="RefSeq" id="WP_131597307.1">
    <property type="nucleotide sequence ID" value="NZ_SJSL01000005.1"/>
</dbReference>
<reference evidence="1 2" key="1">
    <citation type="submission" date="2019-02" db="EMBL/GenBank/DDBJ databases">
        <title>Pedobacter sp. RP-1-14 sp. nov., isolated from Arctic soil.</title>
        <authorList>
            <person name="Dahal R.H."/>
        </authorList>
    </citation>
    <scope>NUCLEOTIDE SEQUENCE [LARGE SCALE GENOMIC DNA]</scope>
    <source>
        <strain evidence="1 2">RP-1-14</strain>
    </source>
</reference>
<gene>
    <name evidence="1" type="ORF">EZ437_17180</name>
</gene>
<evidence type="ECO:0008006" key="3">
    <source>
        <dbReference type="Google" id="ProtNLM"/>
    </source>
</evidence>
<protein>
    <recommendedName>
        <fullName evidence="3">G/U mismatch-specific uracil-DNA glycosylase</fullName>
    </recommendedName>
</protein>
<accession>A0A4R0NKF5</accession>
<comment type="caution">
    <text evidence="1">The sequence shown here is derived from an EMBL/GenBank/DDBJ whole genome shotgun (WGS) entry which is preliminary data.</text>
</comment>